<evidence type="ECO:0000313" key="2">
    <source>
        <dbReference type="EMBL" id="PWJ14442.1"/>
    </source>
</evidence>
<evidence type="ECO:0000313" key="5">
    <source>
        <dbReference type="Proteomes" id="UP000251571"/>
    </source>
</evidence>
<name>A0A2Y9B7K2_9RHOB</name>
<evidence type="ECO:0000256" key="1">
    <source>
        <dbReference type="SAM" id="MobiDB-lite"/>
    </source>
</evidence>
<keyword evidence="4" id="KW-1185">Reference proteome</keyword>
<dbReference type="RefSeq" id="WP_170125494.1">
    <property type="nucleotide sequence ID" value="NZ_QGDJ01000012.1"/>
</dbReference>
<accession>A0A2Y9B7K2</accession>
<reference evidence="3 5" key="1">
    <citation type="submission" date="2016-10" db="EMBL/GenBank/DDBJ databases">
        <authorList>
            <person name="Cai Z."/>
        </authorList>
    </citation>
    <scope>NUCLEOTIDE SEQUENCE [LARGE SCALE GENOMIC DNA]</scope>
    <source>
        <strain evidence="3 5">DSM 25227</strain>
    </source>
</reference>
<evidence type="ECO:0000313" key="3">
    <source>
        <dbReference type="EMBL" id="SSA50179.1"/>
    </source>
</evidence>
<proteinExistence type="predicted"/>
<sequence>MRGNPVGPGEQGHHSRATDTIPIASATDRPITEESCAIDHVSLRAD</sequence>
<dbReference type="AlphaFoldDB" id="A0A2Y9B7K2"/>
<dbReference type="Proteomes" id="UP000251571">
    <property type="component" value="Unassembled WGS sequence"/>
</dbReference>
<gene>
    <name evidence="2" type="ORF">BCF38_11265</name>
    <name evidence="3" type="ORF">SAMN05421539_11265</name>
</gene>
<dbReference type="EMBL" id="UETC01000012">
    <property type="protein sequence ID" value="SSA50179.1"/>
    <property type="molecule type" value="Genomic_DNA"/>
</dbReference>
<dbReference type="EMBL" id="QGDJ01000012">
    <property type="protein sequence ID" value="PWJ14442.1"/>
    <property type="molecule type" value="Genomic_DNA"/>
</dbReference>
<organism evidence="3 5">
    <name type="scientific">Jannaschia seohaensis</name>
    <dbReference type="NCBI Taxonomy" id="475081"/>
    <lineage>
        <taxon>Bacteria</taxon>
        <taxon>Pseudomonadati</taxon>
        <taxon>Pseudomonadota</taxon>
        <taxon>Alphaproteobacteria</taxon>
        <taxon>Rhodobacterales</taxon>
        <taxon>Roseobacteraceae</taxon>
        <taxon>Jannaschia</taxon>
    </lineage>
</organism>
<protein>
    <submittedName>
        <fullName evidence="3">Uncharacterized protein</fullName>
    </submittedName>
</protein>
<evidence type="ECO:0000313" key="4">
    <source>
        <dbReference type="Proteomes" id="UP000245839"/>
    </source>
</evidence>
<reference evidence="2 4" key="2">
    <citation type="submission" date="2018-03" db="EMBL/GenBank/DDBJ databases">
        <title>Genomic Encyclopedia of Archaeal and Bacterial Type Strains, Phase II (KMG-II): from individual species to whole genera.</title>
        <authorList>
            <person name="Goeker M."/>
        </authorList>
    </citation>
    <scope>NUCLEOTIDE SEQUENCE [LARGE SCALE GENOMIC DNA]</scope>
    <source>
        <strain evidence="2 4">DSM 25227</strain>
    </source>
</reference>
<feature type="region of interest" description="Disordered" evidence="1">
    <location>
        <begin position="1"/>
        <end position="33"/>
    </location>
</feature>
<dbReference type="Proteomes" id="UP000245839">
    <property type="component" value="Unassembled WGS sequence"/>
</dbReference>